<name>A0A841ZTJ0_9LIST</name>
<evidence type="ECO:0000313" key="4">
    <source>
        <dbReference type="EMBL" id="MBC1522240.1"/>
    </source>
</evidence>
<dbReference type="InterPro" id="IPR007737">
    <property type="entry name" value="Mga_HTH"/>
</dbReference>
<dbReference type="AlphaFoldDB" id="A0A841ZTJ0"/>
<dbReference type="Pfam" id="PF05043">
    <property type="entry name" value="Mga"/>
    <property type="match status" value="1"/>
</dbReference>
<protein>
    <submittedName>
        <fullName evidence="4">Helix-turn-helix domain-containing protein</fullName>
    </submittedName>
</protein>
<gene>
    <name evidence="4" type="ORF">HB912_11340</name>
</gene>
<sequence>MFEMVTVLYSENRYWTLDDLATKLPLSRPTIQSNLQLLTQLLAPLQENVRLIKSSKGSYLFKESAISFNRIRLLLLKESIPFRFIDSLTFKKHPSLAAFCEDNYISQSHFYKMIQECKVFLSNYDIAFDYVNMEFKGSEKNIRYFLYSFLWECYGGIEWPFSTYKDDQYFSQQRNFLSKELNISFSYMEQLRHSFLVTITKLRFEQGHIIDSEISTDIILFPKLAEIVQNVISETFAPLSVIQDETKYLYKMICINIWKSLKPKHMKKINQSYREDNPKEIIFANRILDLFKSEFGIDLSNNDQVVYSLFVIGDHTSYMGSIAREVYMTRKIMYYKERFSTYSQLLDRVLADLSADVDYRAFTRAKDFLFLQLTYILENYMDLSSFDPQINIWITHSSYSYKVKRIEKIVKKYSPFNVKVFTDPLPPKNCDLILSDVELPEFSDRNVYVYTDPPINGESKRVENAVKEIQNRNLKKLKSDSKT</sequence>
<dbReference type="EMBL" id="JAARRM010000005">
    <property type="protein sequence ID" value="MBC1522240.1"/>
    <property type="molecule type" value="Genomic_DNA"/>
</dbReference>
<feature type="domain" description="Mga helix-turn-helix" evidence="3">
    <location>
        <begin position="66"/>
        <end position="149"/>
    </location>
</feature>
<keyword evidence="1" id="KW-0805">Transcription regulation</keyword>
<dbReference type="Proteomes" id="UP000559885">
    <property type="component" value="Unassembled WGS sequence"/>
</dbReference>
<accession>A0A841ZTJ0</accession>
<evidence type="ECO:0000256" key="1">
    <source>
        <dbReference type="ARBA" id="ARBA00023015"/>
    </source>
</evidence>
<dbReference type="PANTHER" id="PTHR30185:SF18">
    <property type="entry name" value="TRANSCRIPTIONAL REGULATOR MTLR"/>
    <property type="match status" value="1"/>
</dbReference>
<evidence type="ECO:0000313" key="5">
    <source>
        <dbReference type="Proteomes" id="UP000559885"/>
    </source>
</evidence>
<reference evidence="4 5" key="1">
    <citation type="submission" date="2020-03" db="EMBL/GenBank/DDBJ databases">
        <title>Soil Listeria distribution.</title>
        <authorList>
            <person name="Liao J."/>
            <person name="Wiedmann M."/>
        </authorList>
    </citation>
    <scope>NUCLEOTIDE SEQUENCE [LARGE SCALE GENOMIC DNA]</scope>
    <source>
        <strain evidence="4 5">FSL L7-1507</strain>
    </source>
</reference>
<evidence type="ECO:0000256" key="2">
    <source>
        <dbReference type="ARBA" id="ARBA00023163"/>
    </source>
</evidence>
<proteinExistence type="predicted"/>
<comment type="caution">
    <text evidence="4">The sequence shown here is derived from an EMBL/GenBank/DDBJ whole genome shotgun (WGS) entry which is preliminary data.</text>
</comment>
<dbReference type="InterPro" id="IPR050661">
    <property type="entry name" value="BglG_antiterminators"/>
</dbReference>
<evidence type="ECO:0000259" key="3">
    <source>
        <dbReference type="Pfam" id="PF05043"/>
    </source>
</evidence>
<keyword evidence="2" id="KW-0804">Transcription</keyword>
<dbReference type="PANTHER" id="PTHR30185">
    <property type="entry name" value="CRYPTIC BETA-GLUCOSIDE BGL OPERON ANTITERMINATOR"/>
    <property type="match status" value="1"/>
</dbReference>
<organism evidence="4 5">
    <name type="scientific">Listeria aquatica</name>
    <dbReference type="NCBI Taxonomy" id="1494960"/>
    <lineage>
        <taxon>Bacteria</taxon>
        <taxon>Bacillati</taxon>
        <taxon>Bacillota</taxon>
        <taxon>Bacilli</taxon>
        <taxon>Bacillales</taxon>
        <taxon>Listeriaceae</taxon>
        <taxon>Listeria</taxon>
    </lineage>
</organism>